<dbReference type="CDD" id="cd00609">
    <property type="entry name" value="AAT_like"/>
    <property type="match status" value="1"/>
</dbReference>
<feature type="domain" description="HTH gntR-type" evidence="6">
    <location>
        <begin position="21"/>
        <end position="89"/>
    </location>
</feature>
<sequence length="493" mass="53431">MPKRPVMSQIPALGAIDRTQGHLGKQLVDALRDAISKGHLAVGERLPSTRTLAETLGLSRGTVSDAFEQLIAEGCLEARTGSGTQVAAALHDLMPHVLPSSMTKPTSPIPIPESAQRYAAVLNKLNPLPSAPFAIAVPEGEVAMDEHWRKLSNRIRGSQSAALTGYSDPSGLLSLRESIAEYLRKSRAVLCKPENIVITEGAQQGLYLASKVLLSNGDSVLAEDPAYPGLISILEDLNVQLHRIPVDDQGFNVAKAIEVSANAKAVFVTPSHQYPIGMPLSMSRRLTLVEWARKYNSWIVEDDYDSELRYAGYPFPSMQGLDSERVIYLGTFSKVLAPSLRLGYMVVPDSLVASFIGARALMGRGSPSTEQHVIAAYMSEGYFDAHIRRIRSVYGERREVLIGALEKEAPELKVQPADQGMHIVAWLPEGIDDIQIAEAARLAGIAVRAISPMCSANLKLSGLMMGFGGFSQDQLKAAARKLKKVLKQFNNAA</sequence>
<keyword evidence="4" id="KW-0238">DNA-binding</keyword>
<evidence type="ECO:0000256" key="4">
    <source>
        <dbReference type="ARBA" id="ARBA00023125"/>
    </source>
</evidence>
<proteinExistence type="inferred from homology"/>
<dbReference type="RefSeq" id="WP_378115047.1">
    <property type="nucleotide sequence ID" value="NZ_JBHRTF010000001.1"/>
</dbReference>
<evidence type="ECO:0000256" key="2">
    <source>
        <dbReference type="ARBA" id="ARBA00022898"/>
    </source>
</evidence>
<evidence type="ECO:0000256" key="5">
    <source>
        <dbReference type="ARBA" id="ARBA00023163"/>
    </source>
</evidence>
<dbReference type="SMART" id="SM00345">
    <property type="entry name" value="HTH_GNTR"/>
    <property type="match status" value="1"/>
</dbReference>
<dbReference type="Gene3D" id="1.10.10.10">
    <property type="entry name" value="Winged helix-like DNA-binding domain superfamily/Winged helix DNA-binding domain"/>
    <property type="match status" value="1"/>
</dbReference>
<keyword evidence="5" id="KW-0804">Transcription</keyword>
<evidence type="ECO:0000313" key="8">
    <source>
        <dbReference type="Proteomes" id="UP001595555"/>
    </source>
</evidence>
<dbReference type="InterPro" id="IPR004839">
    <property type="entry name" value="Aminotransferase_I/II_large"/>
</dbReference>
<dbReference type="PROSITE" id="PS50949">
    <property type="entry name" value="HTH_GNTR"/>
    <property type="match status" value="1"/>
</dbReference>
<dbReference type="InterPro" id="IPR015421">
    <property type="entry name" value="PyrdxlP-dep_Trfase_major"/>
</dbReference>
<dbReference type="Pfam" id="PF00392">
    <property type="entry name" value="GntR"/>
    <property type="match status" value="1"/>
</dbReference>
<comment type="caution">
    <text evidence="7">The sequence shown here is derived from an EMBL/GenBank/DDBJ whole genome shotgun (WGS) entry which is preliminary data.</text>
</comment>
<dbReference type="EMBL" id="JBHRTF010000001">
    <property type="protein sequence ID" value="MFC3114060.1"/>
    <property type="molecule type" value="Genomic_DNA"/>
</dbReference>
<dbReference type="PANTHER" id="PTHR46577">
    <property type="entry name" value="HTH-TYPE TRANSCRIPTIONAL REGULATORY PROTEIN GABR"/>
    <property type="match status" value="1"/>
</dbReference>
<evidence type="ECO:0000313" key="7">
    <source>
        <dbReference type="EMBL" id="MFC3114060.1"/>
    </source>
</evidence>
<evidence type="ECO:0000256" key="3">
    <source>
        <dbReference type="ARBA" id="ARBA00023015"/>
    </source>
</evidence>
<dbReference type="PRINTS" id="PR00035">
    <property type="entry name" value="HTHGNTR"/>
</dbReference>
<keyword evidence="8" id="KW-1185">Reference proteome</keyword>
<organism evidence="7 8">
    <name type="scientific">Cellvibrio fontiphilus</name>
    <dbReference type="NCBI Taxonomy" id="1815559"/>
    <lineage>
        <taxon>Bacteria</taxon>
        <taxon>Pseudomonadati</taxon>
        <taxon>Pseudomonadota</taxon>
        <taxon>Gammaproteobacteria</taxon>
        <taxon>Cellvibrionales</taxon>
        <taxon>Cellvibrionaceae</taxon>
        <taxon>Cellvibrio</taxon>
    </lineage>
</organism>
<accession>A0ABV7F902</accession>
<dbReference type="CDD" id="cd07377">
    <property type="entry name" value="WHTH_GntR"/>
    <property type="match status" value="1"/>
</dbReference>
<evidence type="ECO:0000259" key="6">
    <source>
        <dbReference type="PROSITE" id="PS50949"/>
    </source>
</evidence>
<dbReference type="InterPro" id="IPR036390">
    <property type="entry name" value="WH_DNA-bd_sf"/>
</dbReference>
<dbReference type="InterPro" id="IPR000524">
    <property type="entry name" value="Tscrpt_reg_HTH_GntR"/>
</dbReference>
<keyword evidence="3" id="KW-0805">Transcription regulation</keyword>
<dbReference type="InterPro" id="IPR015424">
    <property type="entry name" value="PyrdxlP-dep_Trfase"/>
</dbReference>
<dbReference type="InterPro" id="IPR036388">
    <property type="entry name" value="WH-like_DNA-bd_sf"/>
</dbReference>
<dbReference type="Proteomes" id="UP001595555">
    <property type="component" value="Unassembled WGS sequence"/>
</dbReference>
<comment type="similarity">
    <text evidence="1">In the C-terminal section; belongs to the class-I pyridoxal-phosphate-dependent aminotransferase family.</text>
</comment>
<gene>
    <name evidence="7" type="ORF">ACFODX_00725</name>
</gene>
<dbReference type="PANTHER" id="PTHR46577:SF1">
    <property type="entry name" value="HTH-TYPE TRANSCRIPTIONAL REGULATORY PROTEIN GABR"/>
    <property type="match status" value="1"/>
</dbReference>
<dbReference type="Gene3D" id="3.40.640.10">
    <property type="entry name" value="Type I PLP-dependent aspartate aminotransferase-like (Major domain)"/>
    <property type="match status" value="1"/>
</dbReference>
<dbReference type="GO" id="GO:0008483">
    <property type="term" value="F:transaminase activity"/>
    <property type="evidence" value="ECO:0007669"/>
    <property type="project" value="UniProtKB-KW"/>
</dbReference>
<dbReference type="SUPFAM" id="SSF46785">
    <property type="entry name" value="Winged helix' DNA-binding domain"/>
    <property type="match status" value="1"/>
</dbReference>
<protein>
    <submittedName>
        <fullName evidence="7">PLP-dependent aminotransferase family protein</fullName>
    </submittedName>
</protein>
<dbReference type="Pfam" id="PF00155">
    <property type="entry name" value="Aminotran_1_2"/>
    <property type="match status" value="1"/>
</dbReference>
<keyword evidence="2" id="KW-0663">Pyridoxal phosphate</keyword>
<keyword evidence="7" id="KW-0032">Aminotransferase</keyword>
<reference evidence="8" key="1">
    <citation type="journal article" date="2019" name="Int. J. Syst. Evol. Microbiol.">
        <title>The Global Catalogue of Microorganisms (GCM) 10K type strain sequencing project: providing services to taxonomists for standard genome sequencing and annotation.</title>
        <authorList>
            <consortium name="The Broad Institute Genomics Platform"/>
            <consortium name="The Broad Institute Genome Sequencing Center for Infectious Disease"/>
            <person name="Wu L."/>
            <person name="Ma J."/>
        </authorList>
    </citation>
    <scope>NUCLEOTIDE SEQUENCE [LARGE SCALE GENOMIC DNA]</scope>
    <source>
        <strain evidence="8">KCTC 52237</strain>
    </source>
</reference>
<dbReference type="SUPFAM" id="SSF53383">
    <property type="entry name" value="PLP-dependent transferases"/>
    <property type="match status" value="1"/>
</dbReference>
<name>A0ABV7F902_9GAMM</name>
<dbReference type="InterPro" id="IPR051446">
    <property type="entry name" value="HTH_trans_reg/aminotransferase"/>
</dbReference>
<keyword evidence="7" id="KW-0808">Transferase</keyword>
<evidence type="ECO:0000256" key="1">
    <source>
        <dbReference type="ARBA" id="ARBA00005384"/>
    </source>
</evidence>